<dbReference type="GO" id="GO:0046872">
    <property type="term" value="F:metal ion binding"/>
    <property type="evidence" value="ECO:0007669"/>
    <property type="project" value="InterPro"/>
</dbReference>
<proteinExistence type="predicted"/>
<evidence type="ECO:0000259" key="3">
    <source>
        <dbReference type="Pfam" id="PF11716"/>
    </source>
</evidence>
<dbReference type="GO" id="GO:0005886">
    <property type="term" value="C:plasma membrane"/>
    <property type="evidence" value="ECO:0007669"/>
    <property type="project" value="TreeGrafter"/>
</dbReference>
<organism evidence="4 5">
    <name type="scientific">Actinomadura meyerae</name>
    <dbReference type="NCBI Taxonomy" id="240840"/>
    <lineage>
        <taxon>Bacteria</taxon>
        <taxon>Bacillati</taxon>
        <taxon>Actinomycetota</taxon>
        <taxon>Actinomycetes</taxon>
        <taxon>Streptosporangiales</taxon>
        <taxon>Thermomonosporaceae</taxon>
        <taxon>Actinomadura</taxon>
    </lineage>
</organism>
<dbReference type="InterPro" id="IPR034660">
    <property type="entry name" value="DinB/YfiT-like"/>
</dbReference>
<keyword evidence="5" id="KW-1185">Reference proteome</keyword>
<feature type="domain" description="Mycothiol-dependent maleylpyruvate isomerase metal-binding" evidence="3">
    <location>
        <begin position="13"/>
        <end position="131"/>
    </location>
</feature>
<sequence length="265" mass="28060">MLEAGRIKEGLREHARGLAEAASGPVPSTRVPTCPEWTLQDLVGHVGQAYLWAADLVRTGRTDVVDGLPRTVPDSPAAWSGWLRGGAEELIAAVEAKPDETVAHPMLGPWPTVRWLRRMANESVVHHADAALAAGAPFTVAPDLAADVITEFLGLLTAPTAAEYKPELAELRGTGETLHLRPAEASLPGWLVTRTPDGPVFTEGPEGPEGESVRGGEKGADVTVAGPVRDLLLVFARRLAPAEADELKVTGDASLLDHWLARTAV</sequence>
<feature type="region of interest" description="Disordered" evidence="1">
    <location>
        <begin position="201"/>
        <end position="220"/>
    </location>
</feature>
<dbReference type="PANTHER" id="PTHR40758">
    <property type="entry name" value="CONSERVED PROTEIN"/>
    <property type="match status" value="1"/>
</dbReference>
<evidence type="ECO:0000259" key="2">
    <source>
        <dbReference type="Pfam" id="PF07398"/>
    </source>
</evidence>
<dbReference type="SUPFAM" id="SSF109854">
    <property type="entry name" value="DinB/YfiT-like putative metalloenzymes"/>
    <property type="match status" value="1"/>
</dbReference>
<dbReference type="AlphaFoldDB" id="A0A239LXD7"/>
<reference evidence="4 5" key="1">
    <citation type="submission" date="2017-06" db="EMBL/GenBank/DDBJ databases">
        <authorList>
            <person name="Kim H.J."/>
            <person name="Triplett B.A."/>
        </authorList>
    </citation>
    <scope>NUCLEOTIDE SEQUENCE [LARGE SCALE GENOMIC DNA]</scope>
    <source>
        <strain evidence="4 5">DSM 44715</strain>
    </source>
</reference>
<name>A0A239LXD7_9ACTN</name>
<feature type="domain" description="MDMPI C-terminal" evidence="2">
    <location>
        <begin position="143"/>
        <end position="257"/>
    </location>
</feature>
<dbReference type="RefSeq" id="WP_218826799.1">
    <property type="nucleotide sequence ID" value="NZ_FZOR01000024.1"/>
</dbReference>
<dbReference type="PANTHER" id="PTHR40758:SF1">
    <property type="entry name" value="CONSERVED PROTEIN"/>
    <property type="match status" value="1"/>
</dbReference>
<dbReference type="InterPro" id="IPR024344">
    <property type="entry name" value="MDMPI_metal-binding"/>
</dbReference>
<dbReference type="Proteomes" id="UP000198318">
    <property type="component" value="Unassembled WGS sequence"/>
</dbReference>
<dbReference type="Pfam" id="PF11716">
    <property type="entry name" value="MDMPI_N"/>
    <property type="match status" value="1"/>
</dbReference>
<accession>A0A239LXD7</accession>
<evidence type="ECO:0000313" key="4">
    <source>
        <dbReference type="EMBL" id="SNT34294.1"/>
    </source>
</evidence>
<protein>
    <submittedName>
        <fullName evidence="4">TIGR03083 family protein</fullName>
    </submittedName>
</protein>
<gene>
    <name evidence="4" type="ORF">SAMN05443665_102478</name>
</gene>
<dbReference type="EMBL" id="FZOR01000024">
    <property type="protein sequence ID" value="SNT34294.1"/>
    <property type="molecule type" value="Genomic_DNA"/>
</dbReference>
<evidence type="ECO:0000256" key="1">
    <source>
        <dbReference type="SAM" id="MobiDB-lite"/>
    </source>
</evidence>
<dbReference type="InterPro" id="IPR010872">
    <property type="entry name" value="MDMPI_C-term_domain"/>
</dbReference>
<feature type="compositionally biased region" description="Basic and acidic residues" evidence="1">
    <location>
        <begin position="211"/>
        <end position="220"/>
    </location>
</feature>
<dbReference type="Pfam" id="PF07398">
    <property type="entry name" value="MDMPI_C"/>
    <property type="match status" value="1"/>
</dbReference>
<dbReference type="NCBIfam" id="TIGR03083">
    <property type="entry name" value="maleylpyruvate isomerase family mycothiol-dependent enzyme"/>
    <property type="match status" value="1"/>
</dbReference>
<evidence type="ECO:0000313" key="5">
    <source>
        <dbReference type="Proteomes" id="UP000198318"/>
    </source>
</evidence>
<dbReference type="InterPro" id="IPR017517">
    <property type="entry name" value="Maleyloyr_isom"/>
</dbReference>